<evidence type="ECO:0000313" key="1">
    <source>
        <dbReference type="EMBL" id="KAJ4467242.1"/>
    </source>
</evidence>
<evidence type="ECO:0000313" key="2">
    <source>
        <dbReference type="Proteomes" id="UP001150266"/>
    </source>
</evidence>
<organism evidence="1 2">
    <name type="scientific">Lentinula aciculospora</name>
    <dbReference type="NCBI Taxonomy" id="153920"/>
    <lineage>
        <taxon>Eukaryota</taxon>
        <taxon>Fungi</taxon>
        <taxon>Dikarya</taxon>
        <taxon>Basidiomycota</taxon>
        <taxon>Agaricomycotina</taxon>
        <taxon>Agaricomycetes</taxon>
        <taxon>Agaricomycetidae</taxon>
        <taxon>Agaricales</taxon>
        <taxon>Marasmiineae</taxon>
        <taxon>Omphalotaceae</taxon>
        <taxon>Lentinula</taxon>
    </lineage>
</organism>
<reference evidence="1" key="1">
    <citation type="submission" date="2022-08" db="EMBL/GenBank/DDBJ databases">
        <title>A Global Phylogenomic Analysis of the Shiitake Genus Lentinula.</title>
        <authorList>
            <consortium name="DOE Joint Genome Institute"/>
            <person name="Sierra-Patev S."/>
            <person name="Min B."/>
            <person name="Naranjo-Ortiz M."/>
            <person name="Looney B."/>
            <person name="Konkel Z."/>
            <person name="Slot J.C."/>
            <person name="Sakamoto Y."/>
            <person name="Steenwyk J.L."/>
            <person name="Rokas A."/>
            <person name="Carro J."/>
            <person name="Camarero S."/>
            <person name="Ferreira P."/>
            <person name="Molpeceres G."/>
            <person name="Ruiz-Duenas F.J."/>
            <person name="Serrano A."/>
            <person name="Henrissat B."/>
            <person name="Drula E."/>
            <person name="Hughes K.W."/>
            <person name="Mata J.L."/>
            <person name="Ishikawa N.K."/>
            <person name="Vargas-Isla R."/>
            <person name="Ushijima S."/>
            <person name="Smith C.A."/>
            <person name="Ahrendt S."/>
            <person name="Andreopoulos W."/>
            <person name="He G."/>
            <person name="Labutti K."/>
            <person name="Lipzen A."/>
            <person name="Ng V."/>
            <person name="Riley R."/>
            <person name="Sandor L."/>
            <person name="Barry K."/>
            <person name="Martinez A.T."/>
            <person name="Xiao Y."/>
            <person name="Gibbons J.G."/>
            <person name="Terashima K."/>
            <person name="Grigoriev I.V."/>
            <person name="Hibbett D.S."/>
        </authorList>
    </citation>
    <scope>NUCLEOTIDE SEQUENCE</scope>
    <source>
        <strain evidence="1">JLM2183</strain>
    </source>
</reference>
<dbReference type="EMBL" id="JAOTPV010000048">
    <property type="protein sequence ID" value="KAJ4467242.1"/>
    <property type="molecule type" value="Genomic_DNA"/>
</dbReference>
<name>A0A9W8ZUL9_9AGAR</name>
<comment type="caution">
    <text evidence="1">The sequence shown here is derived from an EMBL/GenBank/DDBJ whole genome shotgun (WGS) entry which is preliminary data.</text>
</comment>
<evidence type="ECO:0008006" key="3">
    <source>
        <dbReference type="Google" id="ProtNLM"/>
    </source>
</evidence>
<dbReference type="AlphaFoldDB" id="A0A9W8ZUL9"/>
<keyword evidence="2" id="KW-1185">Reference proteome</keyword>
<gene>
    <name evidence="1" type="ORF">J3R30DRAFT_3718145</name>
</gene>
<dbReference type="Proteomes" id="UP001150266">
    <property type="component" value="Unassembled WGS sequence"/>
</dbReference>
<protein>
    <recommendedName>
        <fullName evidence="3">G domain-containing protein</fullName>
    </recommendedName>
</protein>
<proteinExistence type="predicted"/>
<accession>A0A9W8ZUL9</accession>
<dbReference type="OrthoDB" id="2611327at2759"/>
<sequence>MGFERFLIIAKSVFIKSSPLSELSCCAWNGFCQSQDLTLPSPSSTLVAPIASNTNTISPARKQVAPTFLNSNTISANANEVNILDTPGLADTGGTDMDNEHRAAMPSTIKKDLEVIGAVIILENGTLPRLGTATEYDLTTTWISNSIAGNIAFSRPLTKRSWRRWTTFLDKLQDSADEQHLLSKLLFNPATLGDNCSESVKRRYNEAKSEVDSIAFMMGGVQKIEELFRAL</sequence>